<proteinExistence type="predicted"/>
<dbReference type="EMBL" id="PKPP01004386">
    <property type="protein sequence ID" value="PWA64634.1"/>
    <property type="molecule type" value="Genomic_DNA"/>
</dbReference>
<dbReference type="AlphaFoldDB" id="A0A2U1MTV2"/>
<protein>
    <submittedName>
        <fullName evidence="2">Uncharacterized protein</fullName>
    </submittedName>
</protein>
<evidence type="ECO:0000313" key="3">
    <source>
        <dbReference type="Proteomes" id="UP000245207"/>
    </source>
</evidence>
<evidence type="ECO:0000256" key="1">
    <source>
        <dbReference type="SAM" id="MobiDB-lite"/>
    </source>
</evidence>
<keyword evidence="3" id="KW-1185">Reference proteome</keyword>
<reference evidence="2 3" key="1">
    <citation type="journal article" date="2018" name="Mol. Plant">
        <title>The genome of Artemisia annua provides insight into the evolution of Asteraceae family and artemisinin biosynthesis.</title>
        <authorList>
            <person name="Shen Q."/>
            <person name="Zhang L."/>
            <person name="Liao Z."/>
            <person name="Wang S."/>
            <person name="Yan T."/>
            <person name="Shi P."/>
            <person name="Liu M."/>
            <person name="Fu X."/>
            <person name="Pan Q."/>
            <person name="Wang Y."/>
            <person name="Lv Z."/>
            <person name="Lu X."/>
            <person name="Zhang F."/>
            <person name="Jiang W."/>
            <person name="Ma Y."/>
            <person name="Chen M."/>
            <person name="Hao X."/>
            <person name="Li L."/>
            <person name="Tang Y."/>
            <person name="Lv G."/>
            <person name="Zhou Y."/>
            <person name="Sun X."/>
            <person name="Brodelius P.E."/>
            <person name="Rose J.K.C."/>
            <person name="Tang K."/>
        </authorList>
    </citation>
    <scope>NUCLEOTIDE SEQUENCE [LARGE SCALE GENOMIC DNA]</scope>
    <source>
        <strain evidence="3">cv. Huhao1</strain>
        <tissue evidence="2">Leaf</tissue>
    </source>
</reference>
<evidence type="ECO:0000313" key="2">
    <source>
        <dbReference type="EMBL" id="PWA64634.1"/>
    </source>
</evidence>
<gene>
    <name evidence="2" type="ORF">CTI12_AA342420</name>
</gene>
<comment type="caution">
    <text evidence="2">The sequence shown here is derived from an EMBL/GenBank/DDBJ whole genome shotgun (WGS) entry which is preliminary data.</text>
</comment>
<sequence length="91" mass="10514">MIEYDKKRNGKGGLADEDEIIEHEELGEEIEEGVWLIKYPFKREEGKNRGESSRGSRDGTKTRNGKKRDNLPKFRSDVKITNCVLGLFSKR</sequence>
<accession>A0A2U1MTV2</accession>
<feature type="region of interest" description="Disordered" evidence="1">
    <location>
        <begin position="44"/>
        <end position="73"/>
    </location>
</feature>
<name>A0A2U1MTV2_ARTAN</name>
<dbReference type="Proteomes" id="UP000245207">
    <property type="component" value="Unassembled WGS sequence"/>
</dbReference>
<organism evidence="2 3">
    <name type="scientific">Artemisia annua</name>
    <name type="common">Sweet wormwood</name>
    <dbReference type="NCBI Taxonomy" id="35608"/>
    <lineage>
        <taxon>Eukaryota</taxon>
        <taxon>Viridiplantae</taxon>
        <taxon>Streptophyta</taxon>
        <taxon>Embryophyta</taxon>
        <taxon>Tracheophyta</taxon>
        <taxon>Spermatophyta</taxon>
        <taxon>Magnoliopsida</taxon>
        <taxon>eudicotyledons</taxon>
        <taxon>Gunneridae</taxon>
        <taxon>Pentapetalae</taxon>
        <taxon>asterids</taxon>
        <taxon>campanulids</taxon>
        <taxon>Asterales</taxon>
        <taxon>Asteraceae</taxon>
        <taxon>Asteroideae</taxon>
        <taxon>Anthemideae</taxon>
        <taxon>Artemisiinae</taxon>
        <taxon>Artemisia</taxon>
    </lineage>
</organism>